<feature type="signal peptide" evidence="1">
    <location>
        <begin position="1"/>
        <end position="21"/>
    </location>
</feature>
<feature type="domain" description="Amidohydrolase-related" evidence="2">
    <location>
        <begin position="309"/>
        <end position="395"/>
    </location>
</feature>
<dbReference type="InterPro" id="IPR051781">
    <property type="entry name" value="Metallo-dep_Hydrolase"/>
</dbReference>
<dbReference type="GO" id="GO:0016810">
    <property type="term" value="F:hydrolase activity, acting on carbon-nitrogen (but not peptide) bonds"/>
    <property type="evidence" value="ECO:0007669"/>
    <property type="project" value="InterPro"/>
</dbReference>
<feature type="chain" id="PRO_5018170870" evidence="1">
    <location>
        <begin position="22"/>
        <end position="435"/>
    </location>
</feature>
<gene>
    <name evidence="3" type="ORF">ED312_11380</name>
</gene>
<proteinExistence type="predicted"/>
<dbReference type="Gene3D" id="3.20.20.140">
    <property type="entry name" value="Metal-dependent hydrolases"/>
    <property type="match status" value="1"/>
</dbReference>
<reference evidence="3 4" key="1">
    <citation type="submission" date="2018-10" db="EMBL/GenBank/DDBJ databases">
        <title>Sinomicrobium pectinilyticum sp. nov., a pectinase-producing bacterium isolated from alkaline and saline soil, and emended description of the genus Sinomicrobium.</title>
        <authorList>
            <person name="Cheng B."/>
            <person name="Li C."/>
            <person name="Lai Q."/>
            <person name="Du M."/>
            <person name="Shao Z."/>
            <person name="Xu P."/>
            <person name="Yang C."/>
        </authorList>
    </citation>
    <scope>NUCLEOTIDE SEQUENCE [LARGE SCALE GENOMIC DNA]</scope>
    <source>
        <strain evidence="3 4">5DNS001</strain>
    </source>
</reference>
<dbReference type="InterPro" id="IPR006680">
    <property type="entry name" value="Amidohydro-rel"/>
</dbReference>
<evidence type="ECO:0000313" key="3">
    <source>
        <dbReference type="EMBL" id="RNL86327.1"/>
    </source>
</evidence>
<dbReference type="RefSeq" id="WP_123216142.1">
    <property type="nucleotide sequence ID" value="NZ_RJTM01000081.1"/>
</dbReference>
<organism evidence="3 4">
    <name type="scientific">Sinomicrobium pectinilyticum</name>
    <dbReference type="NCBI Taxonomy" id="1084421"/>
    <lineage>
        <taxon>Bacteria</taxon>
        <taxon>Pseudomonadati</taxon>
        <taxon>Bacteroidota</taxon>
        <taxon>Flavobacteriia</taxon>
        <taxon>Flavobacteriales</taxon>
        <taxon>Flavobacteriaceae</taxon>
        <taxon>Sinomicrobium</taxon>
    </lineage>
</organism>
<dbReference type="InterPro" id="IPR032466">
    <property type="entry name" value="Metal_Hydrolase"/>
</dbReference>
<keyword evidence="3" id="KW-0378">Hydrolase</keyword>
<accession>A0A3N0EEX6</accession>
<protein>
    <submittedName>
        <fullName evidence="3">Amidohydrolase</fullName>
    </submittedName>
</protein>
<evidence type="ECO:0000313" key="4">
    <source>
        <dbReference type="Proteomes" id="UP000267469"/>
    </source>
</evidence>
<evidence type="ECO:0000256" key="1">
    <source>
        <dbReference type="SAM" id="SignalP"/>
    </source>
</evidence>
<dbReference type="SUPFAM" id="SSF51556">
    <property type="entry name" value="Metallo-dependent hydrolases"/>
    <property type="match status" value="1"/>
</dbReference>
<keyword evidence="1" id="KW-0732">Signal</keyword>
<dbReference type="PROSITE" id="PS51257">
    <property type="entry name" value="PROKAR_LIPOPROTEIN"/>
    <property type="match status" value="1"/>
</dbReference>
<dbReference type="SUPFAM" id="SSF51338">
    <property type="entry name" value="Composite domain of metallo-dependent hydrolases"/>
    <property type="match status" value="1"/>
</dbReference>
<dbReference type="Pfam" id="PF01979">
    <property type="entry name" value="Amidohydro_1"/>
    <property type="match status" value="1"/>
</dbReference>
<dbReference type="PANTHER" id="PTHR43135:SF3">
    <property type="entry name" value="ALPHA-D-RIBOSE 1-METHYLPHOSPHONATE 5-TRIPHOSPHATE DIPHOSPHATASE"/>
    <property type="match status" value="1"/>
</dbReference>
<comment type="caution">
    <text evidence="3">The sequence shown here is derived from an EMBL/GenBank/DDBJ whole genome shotgun (WGS) entry which is preliminary data.</text>
</comment>
<dbReference type="OrthoDB" id="783596at2"/>
<name>A0A3N0EEX6_SINP1</name>
<evidence type="ECO:0000259" key="2">
    <source>
        <dbReference type="Pfam" id="PF01979"/>
    </source>
</evidence>
<dbReference type="InterPro" id="IPR011059">
    <property type="entry name" value="Metal-dep_hydrolase_composite"/>
</dbReference>
<keyword evidence="4" id="KW-1185">Reference proteome</keyword>
<dbReference type="EMBL" id="RJTM01000081">
    <property type="protein sequence ID" value="RNL86327.1"/>
    <property type="molecule type" value="Genomic_DNA"/>
</dbReference>
<dbReference type="AlphaFoldDB" id="A0A3N0EEX6"/>
<sequence>MKIHKNIFFFILLLSCTVTSAQQTPAAKQTESVLITGATAHIGNGNVIEDSAIGFKDGKISYAGPQSGVSASEYNKVINAPGKHVYPGFIAANSTLGLVEVDAVRASNDQADTGDLIPHVRSLIAYNAESKIVESCRPNGILMAQVAPRGGLISGTSSVVQLDAWNWEDAAIKTDDGIHMHWPNAFRSEGWGFSGPSEFKPNKEYEKEIQAITTFISGAKAYLKGDKAPKNLPYEAVSGLFDGSQKLYINTDGEKEITDAVNFAKENGIRNIVIVGGGEAHKVADLLVKNNIPVLLSRPHRLPSGEDDNVKQPYMLAKMLSDKGILVGLEMSGAMERMNTRNLPFYAGTFAAYGLDKEKAVQIITENNARILGINDFSGTLETGKDATLFISEGDALDMRTNILSHAFIQGREISLESHQTKLWKRYMGKYEAGR</sequence>
<dbReference type="PANTHER" id="PTHR43135">
    <property type="entry name" value="ALPHA-D-RIBOSE 1-METHYLPHOSPHONATE 5-TRIPHOSPHATE DIPHOSPHATASE"/>
    <property type="match status" value="1"/>
</dbReference>
<dbReference type="Proteomes" id="UP000267469">
    <property type="component" value="Unassembled WGS sequence"/>
</dbReference>